<evidence type="ECO:0000256" key="4">
    <source>
        <dbReference type="RuleBase" id="RU003939"/>
    </source>
</evidence>
<dbReference type="GO" id="GO:0030261">
    <property type="term" value="P:chromosome condensation"/>
    <property type="evidence" value="ECO:0007669"/>
    <property type="project" value="UniProtKB-KW"/>
</dbReference>
<evidence type="ECO:0000313" key="6">
    <source>
        <dbReference type="Proteomes" id="UP000704068"/>
    </source>
</evidence>
<dbReference type="InterPro" id="IPR010992">
    <property type="entry name" value="IHF-like_DNA-bd_dom_sf"/>
</dbReference>
<dbReference type="PRINTS" id="PR01727">
    <property type="entry name" value="DNABINDINGHU"/>
</dbReference>
<sequence length="90" mass="10214">MNNKEFITDLATRLDEKAKETQRLASIFSTVFAESLEEGDSLSLQGFGTFEVKKKLERIVTNPTNKQRMLVPPKLALSFKPSNILKDKIK</sequence>
<comment type="caution">
    <text evidence="5">The sequence shown here is derived from an EMBL/GenBank/DDBJ whole genome shotgun (WGS) entry which is preliminary data.</text>
</comment>
<dbReference type="Pfam" id="PF00216">
    <property type="entry name" value="Bac_DNA_binding"/>
    <property type="match status" value="1"/>
</dbReference>
<keyword evidence="2" id="KW-0226">DNA condensation</keyword>
<evidence type="ECO:0000256" key="1">
    <source>
        <dbReference type="ARBA" id="ARBA00010529"/>
    </source>
</evidence>
<comment type="similarity">
    <text evidence="1 4">Belongs to the bacterial histone-like protein family.</text>
</comment>
<evidence type="ECO:0000256" key="2">
    <source>
        <dbReference type="ARBA" id="ARBA00023067"/>
    </source>
</evidence>
<dbReference type="GO" id="GO:0030527">
    <property type="term" value="F:structural constituent of chromatin"/>
    <property type="evidence" value="ECO:0007669"/>
    <property type="project" value="InterPro"/>
</dbReference>
<dbReference type="Proteomes" id="UP000704068">
    <property type="component" value="Unassembled WGS sequence"/>
</dbReference>
<dbReference type="SMART" id="SM00411">
    <property type="entry name" value="BHL"/>
    <property type="match status" value="1"/>
</dbReference>
<dbReference type="EMBL" id="JABZGR010000037">
    <property type="protein sequence ID" value="MBF0971069.1"/>
    <property type="molecule type" value="Genomic_DNA"/>
</dbReference>
<keyword evidence="3 5" id="KW-0238">DNA-binding</keyword>
<protein>
    <submittedName>
        <fullName evidence="5">HU family DNA-binding protein</fullName>
    </submittedName>
</protein>
<name>A0A929RZU0_9BACT</name>
<dbReference type="CDD" id="cd13832">
    <property type="entry name" value="IHF"/>
    <property type="match status" value="1"/>
</dbReference>
<evidence type="ECO:0000313" key="5">
    <source>
        <dbReference type="EMBL" id="MBF0971069.1"/>
    </source>
</evidence>
<dbReference type="InterPro" id="IPR000119">
    <property type="entry name" value="Hist_DNA-bd"/>
</dbReference>
<dbReference type="PANTHER" id="PTHR33175">
    <property type="entry name" value="DNA-BINDING PROTEIN HU"/>
    <property type="match status" value="1"/>
</dbReference>
<proteinExistence type="inferred from homology"/>
<gene>
    <name evidence="5" type="ORF">HXK21_08535</name>
</gene>
<dbReference type="AlphaFoldDB" id="A0A929RZU0"/>
<organism evidence="5 6">
    <name type="scientific">Alloprevotella tannerae</name>
    <dbReference type="NCBI Taxonomy" id="76122"/>
    <lineage>
        <taxon>Bacteria</taxon>
        <taxon>Pseudomonadati</taxon>
        <taxon>Bacteroidota</taxon>
        <taxon>Bacteroidia</taxon>
        <taxon>Bacteroidales</taxon>
        <taxon>Prevotellaceae</taxon>
        <taxon>Alloprevotella</taxon>
    </lineage>
</organism>
<evidence type="ECO:0000256" key="3">
    <source>
        <dbReference type="ARBA" id="ARBA00023125"/>
    </source>
</evidence>
<dbReference type="GO" id="GO:0003677">
    <property type="term" value="F:DNA binding"/>
    <property type="evidence" value="ECO:0007669"/>
    <property type="project" value="UniProtKB-KW"/>
</dbReference>
<dbReference type="GO" id="GO:0005829">
    <property type="term" value="C:cytosol"/>
    <property type="evidence" value="ECO:0007669"/>
    <property type="project" value="TreeGrafter"/>
</dbReference>
<dbReference type="SUPFAM" id="SSF47729">
    <property type="entry name" value="IHF-like DNA-binding proteins"/>
    <property type="match status" value="1"/>
</dbReference>
<dbReference type="PANTHER" id="PTHR33175:SF3">
    <property type="entry name" value="DNA-BINDING PROTEIN HU-BETA"/>
    <property type="match status" value="1"/>
</dbReference>
<dbReference type="Gene3D" id="4.10.520.10">
    <property type="entry name" value="IHF-like DNA-binding proteins"/>
    <property type="match status" value="1"/>
</dbReference>
<accession>A0A929RZU0</accession>
<dbReference type="RefSeq" id="WP_296089897.1">
    <property type="nucleotide sequence ID" value="NZ_CAUOSC010000029.1"/>
</dbReference>
<reference evidence="5" key="1">
    <citation type="submission" date="2020-04" db="EMBL/GenBank/DDBJ databases">
        <title>Deep metagenomics examines the oral microbiome during advanced dental caries in children, revealing novel taxa and co-occurrences with host molecules.</title>
        <authorList>
            <person name="Baker J.L."/>
            <person name="Morton J.T."/>
            <person name="Dinis M."/>
            <person name="Alvarez R."/>
            <person name="Tran N.C."/>
            <person name="Knight R."/>
            <person name="Edlund A."/>
        </authorList>
    </citation>
    <scope>NUCLEOTIDE SEQUENCE</scope>
    <source>
        <strain evidence="5">JCVI_34_bin.1</strain>
    </source>
</reference>